<comment type="caution">
    <text evidence="2">The sequence shown here is derived from an EMBL/GenBank/DDBJ whole genome shotgun (WGS) entry which is preliminary data.</text>
</comment>
<feature type="domain" description="YopX protein" evidence="1">
    <location>
        <begin position="36"/>
        <end position="126"/>
    </location>
</feature>
<dbReference type="InterPro" id="IPR019096">
    <property type="entry name" value="YopX_protein"/>
</dbReference>
<dbReference type="Pfam" id="PF09643">
    <property type="entry name" value="YopX"/>
    <property type="match status" value="1"/>
</dbReference>
<evidence type="ECO:0000259" key="1">
    <source>
        <dbReference type="Pfam" id="PF09643"/>
    </source>
</evidence>
<evidence type="ECO:0000313" key="3">
    <source>
        <dbReference type="Proteomes" id="UP000478483"/>
    </source>
</evidence>
<dbReference type="Gene3D" id="2.30.30.290">
    <property type="entry name" value="YopX-like domains"/>
    <property type="match status" value="1"/>
</dbReference>
<dbReference type="SUPFAM" id="SSF159006">
    <property type="entry name" value="YopX-like"/>
    <property type="match status" value="1"/>
</dbReference>
<evidence type="ECO:0000313" key="2">
    <source>
        <dbReference type="EMBL" id="MTR86672.1"/>
    </source>
</evidence>
<dbReference type="RefSeq" id="WP_118412448.1">
    <property type="nucleotide sequence ID" value="NZ_QRPI01000004.1"/>
</dbReference>
<protein>
    <recommendedName>
        <fullName evidence="1">YopX protein domain-containing protein</fullName>
    </recommendedName>
</protein>
<name>A0A6L6LBC5_9FIRM</name>
<dbReference type="InterPro" id="IPR023385">
    <property type="entry name" value="YopX-like_C"/>
</dbReference>
<accession>A0A6L6LBC5</accession>
<dbReference type="Proteomes" id="UP000478483">
    <property type="component" value="Unassembled WGS sequence"/>
</dbReference>
<organism evidence="2 3">
    <name type="scientific">Roseburia intestinalis</name>
    <dbReference type="NCBI Taxonomy" id="166486"/>
    <lineage>
        <taxon>Bacteria</taxon>
        <taxon>Bacillati</taxon>
        <taxon>Bacillota</taxon>
        <taxon>Clostridia</taxon>
        <taxon>Lachnospirales</taxon>
        <taxon>Lachnospiraceae</taxon>
        <taxon>Roseburia</taxon>
    </lineage>
</organism>
<gene>
    <name evidence="2" type="ORF">GMD50_16830</name>
</gene>
<sequence>MQNRFLSRGKRIDNGEWVEGYLYGIWERRYILWGMTNDIPNMVEVDPETVCQCTAMPDKNNKLIFENDIAIKHNDDDKEPYLIRWSENYAAWELAQCGCAMYGFFDVDFGEIEVIGNAIDNPELLEV</sequence>
<dbReference type="AlphaFoldDB" id="A0A6L6LBC5"/>
<reference evidence="2 3" key="1">
    <citation type="journal article" date="2019" name="Nat. Med.">
        <title>A library of human gut bacterial isolates paired with longitudinal multiomics data enables mechanistic microbiome research.</title>
        <authorList>
            <person name="Poyet M."/>
            <person name="Groussin M."/>
            <person name="Gibbons S.M."/>
            <person name="Avila-Pacheco J."/>
            <person name="Jiang X."/>
            <person name="Kearney S.M."/>
            <person name="Perrotta A.R."/>
            <person name="Berdy B."/>
            <person name="Zhao S."/>
            <person name="Lieberman T.D."/>
            <person name="Swanson P.K."/>
            <person name="Smith M."/>
            <person name="Roesemann S."/>
            <person name="Alexander J.E."/>
            <person name="Rich S.A."/>
            <person name="Livny J."/>
            <person name="Vlamakis H."/>
            <person name="Clish C."/>
            <person name="Bullock K."/>
            <person name="Deik A."/>
            <person name="Scott J."/>
            <person name="Pierce K.A."/>
            <person name="Xavier R.J."/>
            <person name="Alm E.J."/>
        </authorList>
    </citation>
    <scope>NUCLEOTIDE SEQUENCE [LARGE SCALE GENOMIC DNA]</scope>
    <source>
        <strain evidence="2 3">BIOML-A1</strain>
    </source>
</reference>
<dbReference type="EMBL" id="WNAJ01000026">
    <property type="protein sequence ID" value="MTR86672.1"/>
    <property type="molecule type" value="Genomic_DNA"/>
</dbReference>
<proteinExistence type="predicted"/>